<reference evidence="2" key="1">
    <citation type="submission" date="2020-06" db="EMBL/GenBank/DDBJ databases">
        <authorList>
            <person name="Li T."/>
            <person name="Hu X."/>
            <person name="Zhang T."/>
            <person name="Song X."/>
            <person name="Zhang H."/>
            <person name="Dai N."/>
            <person name="Sheng W."/>
            <person name="Hou X."/>
            <person name="Wei L."/>
        </authorList>
    </citation>
    <scope>NUCLEOTIDE SEQUENCE</scope>
    <source>
        <strain evidence="2">K16</strain>
        <tissue evidence="2">Leaf</tissue>
    </source>
</reference>
<dbReference type="InterPro" id="IPR039537">
    <property type="entry name" value="Retrotran_Ty1/copia-like"/>
</dbReference>
<evidence type="ECO:0000259" key="1">
    <source>
        <dbReference type="Pfam" id="PF13976"/>
    </source>
</evidence>
<keyword evidence="3" id="KW-1185">Reference proteome</keyword>
<evidence type="ECO:0000313" key="2">
    <source>
        <dbReference type="EMBL" id="KAK4383643.1"/>
    </source>
</evidence>
<dbReference type="PANTHER" id="PTHR42648">
    <property type="entry name" value="TRANSPOSASE, PUTATIVE-RELATED"/>
    <property type="match status" value="1"/>
</dbReference>
<proteinExistence type="predicted"/>
<dbReference type="SUPFAM" id="SSF53098">
    <property type="entry name" value="Ribonuclease H-like"/>
    <property type="match status" value="1"/>
</dbReference>
<dbReference type="Pfam" id="PF13976">
    <property type="entry name" value="gag_pre-integrs"/>
    <property type="match status" value="1"/>
</dbReference>
<dbReference type="InterPro" id="IPR025724">
    <property type="entry name" value="GAG-pre-integrase_dom"/>
</dbReference>
<dbReference type="EMBL" id="JACGWL010000537">
    <property type="protein sequence ID" value="KAK4383643.1"/>
    <property type="molecule type" value="Genomic_DNA"/>
</dbReference>
<name>A0AAE1T8T8_9LAMI</name>
<reference evidence="2" key="2">
    <citation type="journal article" date="2024" name="Plant">
        <title>Genomic evolution and insights into agronomic trait innovations of Sesamum species.</title>
        <authorList>
            <person name="Miao H."/>
            <person name="Wang L."/>
            <person name="Qu L."/>
            <person name="Liu H."/>
            <person name="Sun Y."/>
            <person name="Le M."/>
            <person name="Wang Q."/>
            <person name="Wei S."/>
            <person name="Zheng Y."/>
            <person name="Lin W."/>
            <person name="Duan Y."/>
            <person name="Cao H."/>
            <person name="Xiong S."/>
            <person name="Wang X."/>
            <person name="Wei L."/>
            <person name="Li C."/>
            <person name="Ma Q."/>
            <person name="Ju M."/>
            <person name="Zhao R."/>
            <person name="Li G."/>
            <person name="Mu C."/>
            <person name="Tian Q."/>
            <person name="Mei H."/>
            <person name="Zhang T."/>
            <person name="Gao T."/>
            <person name="Zhang H."/>
        </authorList>
    </citation>
    <scope>NUCLEOTIDE SEQUENCE</scope>
    <source>
        <strain evidence="2">K16</strain>
    </source>
</reference>
<dbReference type="AlphaFoldDB" id="A0AAE1T8T8"/>
<protein>
    <submittedName>
        <fullName evidence="2">Retrovirus-related Pol polyprotein from transposon TNT 1-94</fullName>
    </submittedName>
</protein>
<sequence length="262" mass="29474">MGLRVHPQIDQYVGPIRGDDKEMEPAVMLGEASTSKKGKKARCWKKKRVKQKASPCELVVKGPTLAKGRGRMFLKLARQKMPATTAMRRSIGRGTVLNSLPLSKHNMIMAVQNNRKLDNQENSQIWHARLGLISQDRIRKLVDSKSLETDDLDNLSACESCLKGKMTKKPFVGQSRLASDLLDLIYSDVCGLFNTQARGGITYFITFTDDHSRRNQTMLDMVRSIMSFTELPLSFWGYAFETAAKLLNMAPSKTVTNTPYEI</sequence>
<dbReference type="Proteomes" id="UP001289374">
    <property type="component" value="Unassembled WGS sequence"/>
</dbReference>
<accession>A0AAE1T8T8</accession>
<organism evidence="2 3">
    <name type="scientific">Sesamum angolense</name>
    <dbReference type="NCBI Taxonomy" id="2727404"/>
    <lineage>
        <taxon>Eukaryota</taxon>
        <taxon>Viridiplantae</taxon>
        <taxon>Streptophyta</taxon>
        <taxon>Embryophyta</taxon>
        <taxon>Tracheophyta</taxon>
        <taxon>Spermatophyta</taxon>
        <taxon>Magnoliopsida</taxon>
        <taxon>eudicotyledons</taxon>
        <taxon>Gunneridae</taxon>
        <taxon>Pentapetalae</taxon>
        <taxon>asterids</taxon>
        <taxon>lamiids</taxon>
        <taxon>Lamiales</taxon>
        <taxon>Pedaliaceae</taxon>
        <taxon>Sesamum</taxon>
    </lineage>
</organism>
<gene>
    <name evidence="2" type="ORF">Sango_2755700</name>
</gene>
<comment type="caution">
    <text evidence="2">The sequence shown here is derived from an EMBL/GenBank/DDBJ whole genome shotgun (WGS) entry which is preliminary data.</text>
</comment>
<dbReference type="InterPro" id="IPR012337">
    <property type="entry name" value="RNaseH-like_sf"/>
</dbReference>
<evidence type="ECO:0000313" key="3">
    <source>
        <dbReference type="Proteomes" id="UP001289374"/>
    </source>
</evidence>
<dbReference type="PANTHER" id="PTHR42648:SF27">
    <property type="entry name" value="RNA-DIRECTED DNA POLYMERASE"/>
    <property type="match status" value="1"/>
</dbReference>
<feature type="domain" description="GAG-pre-integrase" evidence="1">
    <location>
        <begin position="108"/>
        <end position="166"/>
    </location>
</feature>